<proteinExistence type="predicted"/>
<accession>A0A0A2DMY7</accession>
<dbReference type="AlphaFoldDB" id="A0A0A2DMY7"/>
<evidence type="ECO:0000313" key="2">
    <source>
        <dbReference type="Proteomes" id="UP000030145"/>
    </source>
</evidence>
<comment type="caution">
    <text evidence="1">The sequence shown here is derived from an EMBL/GenBank/DDBJ whole genome shotgun (WGS) entry which is preliminary data.</text>
</comment>
<name>A0A0A2DMY7_9CORY</name>
<sequence>MWNNAQVLVLFARHNETFEEDFVGVALTREQEKAMGKHVDSDTVTCWTERVTLQGWEGELNEHNFPQPVFLVFRAGAAQGEKRKEDGLDPEILGAFVSRVAAEAKVEALNKQHCHGSMKNFEVYKFHIWELQFGWLAEPYRHNGPPVPKY</sequence>
<reference evidence="1 2" key="1">
    <citation type="submission" date="2014-10" db="EMBL/GenBank/DDBJ databases">
        <title>Whole Genome sequence of Corynebacterium auriscanis strain CIP 106629.</title>
        <authorList>
            <person name="Hassan S.S."/>
            <person name="Jamal S.B."/>
            <person name="Tiwari S."/>
            <person name="Oliveira L.D.C."/>
            <person name="Souza F."/>
            <person name="Mariano D.C."/>
            <person name="Almeida S."/>
            <person name="Dorella F."/>
            <person name="Pereira F."/>
            <person name="Carvalho A."/>
            <person name="Leal C.A."/>
            <person name="Soares S.D.C."/>
            <person name="Figueiredo H.C."/>
            <person name="Silva A."/>
            <person name="Azevedo V.A."/>
        </authorList>
    </citation>
    <scope>NUCLEOTIDE SEQUENCE [LARGE SCALE GENOMIC DNA]</scope>
    <source>
        <strain evidence="1 2">CIP 106629</strain>
    </source>
</reference>
<dbReference type="Proteomes" id="UP000030145">
    <property type="component" value="Unassembled WGS sequence"/>
</dbReference>
<organism evidence="1 2">
    <name type="scientific">Corynebacterium auriscanis</name>
    <dbReference type="NCBI Taxonomy" id="99807"/>
    <lineage>
        <taxon>Bacteria</taxon>
        <taxon>Bacillati</taxon>
        <taxon>Actinomycetota</taxon>
        <taxon>Actinomycetes</taxon>
        <taxon>Mycobacteriales</taxon>
        <taxon>Corynebacteriaceae</taxon>
        <taxon>Corynebacterium</taxon>
    </lineage>
</organism>
<gene>
    <name evidence="1" type="ORF">MA47_03065</name>
</gene>
<dbReference type="EMBL" id="JRVJ01000003">
    <property type="protein sequence ID" value="KGM19147.1"/>
    <property type="molecule type" value="Genomic_DNA"/>
</dbReference>
<keyword evidence="2" id="KW-1185">Reference proteome</keyword>
<evidence type="ECO:0000313" key="1">
    <source>
        <dbReference type="EMBL" id="KGM19147.1"/>
    </source>
</evidence>
<protein>
    <submittedName>
        <fullName evidence="1">Uncharacterized protein</fullName>
    </submittedName>
</protein>